<gene>
    <name evidence="1" type="ORF">BaRGS_00039942</name>
</gene>
<comment type="caution">
    <text evidence="1">The sequence shown here is derived from an EMBL/GenBank/DDBJ whole genome shotgun (WGS) entry which is preliminary data.</text>
</comment>
<evidence type="ECO:0000313" key="1">
    <source>
        <dbReference type="EMBL" id="KAK7450511.1"/>
    </source>
</evidence>
<dbReference type="EMBL" id="JACVVK020000740">
    <property type="protein sequence ID" value="KAK7450511.1"/>
    <property type="molecule type" value="Genomic_DNA"/>
</dbReference>
<keyword evidence="2" id="KW-1185">Reference proteome</keyword>
<dbReference type="AlphaFoldDB" id="A0ABD0J201"/>
<name>A0ABD0J201_9CAEN</name>
<proteinExistence type="predicted"/>
<dbReference type="Proteomes" id="UP001519460">
    <property type="component" value="Unassembled WGS sequence"/>
</dbReference>
<sequence>MAGGVGRPAAAAVSNQKVDVDVTRPGKIVTAASTPWMIHNSVTRLRYWEAALSGRDTRCGLVEMGDLLAAAVSNQKVDVDVTRPGKIVTAASTPWMIHNSVTRSTNST</sequence>
<evidence type="ECO:0000313" key="2">
    <source>
        <dbReference type="Proteomes" id="UP001519460"/>
    </source>
</evidence>
<protein>
    <submittedName>
        <fullName evidence="1">Uncharacterized protein</fullName>
    </submittedName>
</protein>
<reference evidence="1 2" key="1">
    <citation type="journal article" date="2023" name="Sci. Data">
        <title>Genome assembly of the Korean intertidal mud-creeper Batillaria attramentaria.</title>
        <authorList>
            <person name="Patra A.K."/>
            <person name="Ho P.T."/>
            <person name="Jun S."/>
            <person name="Lee S.J."/>
            <person name="Kim Y."/>
            <person name="Won Y.J."/>
        </authorList>
    </citation>
    <scope>NUCLEOTIDE SEQUENCE [LARGE SCALE GENOMIC DNA]</scope>
    <source>
        <strain evidence="1">Wonlab-2016</strain>
    </source>
</reference>
<organism evidence="1 2">
    <name type="scientific">Batillaria attramentaria</name>
    <dbReference type="NCBI Taxonomy" id="370345"/>
    <lineage>
        <taxon>Eukaryota</taxon>
        <taxon>Metazoa</taxon>
        <taxon>Spiralia</taxon>
        <taxon>Lophotrochozoa</taxon>
        <taxon>Mollusca</taxon>
        <taxon>Gastropoda</taxon>
        <taxon>Caenogastropoda</taxon>
        <taxon>Sorbeoconcha</taxon>
        <taxon>Cerithioidea</taxon>
        <taxon>Batillariidae</taxon>
        <taxon>Batillaria</taxon>
    </lineage>
</organism>
<accession>A0ABD0J201</accession>